<evidence type="ECO:0000259" key="3">
    <source>
        <dbReference type="PROSITE" id="PS50250"/>
    </source>
</evidence>
<dbReference type="InterPro" id="IPR033464">
    <property type="entry name" value="CSN8_PSD8_EIF3K"/>
</dbReference>
<dbReference type="PANTHER" id="PTHR12387:SF0">
    <property type="entry name" value="26S PROTEASOME NON-ATPASE REGULATORY SUBUNIT 8"/>
    <property type="match status" value="1"/>
</dbReference>
<evidence type="ECO:0000313" key="4">
    <source>
        <dbReference type="EMBL" id="KAL3669204.1"/>
    </source>
</evidence>
<dbReference type="InterPro" id="IPR006746">
    <property type="entry name" value="26S_Psome_Rpn12"/>
</dbReference>
<dbReference type="GO" id="GO:0000502">
    <property type="term" value="C:proteasome complex"/>
    <property type="evidence" value="ECO:0007669"/>
    <property type="project" value="UniProtKB-KW"/>
</dbReference>
<accession>A0ABD3FUC7</accession>
<keyword evidence="5" id="KW-1185">Reference proteome</keyword>
<evidence type="ECO:0000256" key="2">
    <source>
        <dbReference type="ARBA" id="ARBA00022942"/>
    </source>
</evidence>
<comment type="caution">
    <text evidence="4">The sequence shown here is derived from an EMBL/GenBank/DDBJ whole genome shotgun (WGS) entry which is preliminary data.</text>
</comment>
<keyword evidence="2" id="KW-0647">Proteasome</keyword>
<name>A0ABD3FUC7_9STRA</name>
<evidence type="ECO:0000313" key="5">
    <source>
        <dbReference type="Proteomes" id="UP001632037"/>
    </source>
</evidence>
<gene>
    <name evidence="4" type="ORF">V7S43_005587</name>
</gene>
<dbReference type="Proteomes" id="UP001632037">
    <property type="component" value="Unassembled WGS sequence"/>
</dbReference>
<dbReference type="PROSITE" id="PS50250">
    <property type="entry name" value="PCI"/>
    <property type="match status" value="1"/>
</dbReference>
<dbReference type="Gene3D" id="1.25.40.990">
    <property type="match status" value="1"/>
</dbReference>
<evidence type="ECO:0000256" key="1">
    <source>
        <dbReference type="ARBA" id="ARBA00009627"/>
    </source>
</evidence>
<sequence length="286" mass="32109">MSANLEALDKEAQVLRAAVDGKQVAEATKLLAQLKMALTTLPALPPCGIDSPTAKQELQLARMFFLSLKINTKPAYSPISVCAGHVLESATLLSILREDMTAFERSMIQLKVYYTSGLEPSPLHYPILGTRLLQLLVENRMAEFHNELELLPEQSRQDPNIAFAVKLEQYLMEGTYNKVLESRTNVPNPYFPFFLSQLLQTVRENIADCAEVAYQCLTLADAQKMLIFDSAAELRTYIQEEKPEWVVREGRVWFKAPEKSLGASDIPSLRLVGETLAYATELDRIV</sequence>
<dbReference type="AlphaFoldDB" id="A0ABD3FUC7"/>
<organism evidence="4 5">
    <name type="scientific">Phytophthora oleae</name>
    <dbReference type="NCBI Taxonomy" id="2107226"/>
    <lineage>
        <taxon>Eukaryota</taxon>
        <taxon>Sar</taxon>
        <taxon>Stramenopiles</taxon>
        <taxon>Oomycota</taxon>
        <taxon>Peronosporomycetes</taxon>
        <taxon>Peronosporales</taxon>
        <taxon>Peronosporaceae</taxon>
        <taxon>Phytophthora</taxon>
    </lineage>
</organism>
<protein>
    <recommendedName>
        <fullName evidence="3">PCI domain-containing protein</fullName>
    </recommendedName>
</protein>
<dbReference type="EMBL" id="JBIMZQ010000009">
    <property type="protein sequence ID" value="KAL3669204.1"/>
    <property type="molecule type" value="Genomic_DNA"/>
</dbReference>
<reference evidence="4 5" key="1">
    <citation type="submission" date="2024-09" db="EMBL/GenBank/DDBJ databases">
        <title>Genome sequencing and assembly of Phytophthora oleae, isolate VK10A, causative agent of rot of olive drupes.</title>
        <authorList>
            <person name="Conti Taguali S."/>
            <person name="Riolo M."/>
            <person name="La Spada F."/>
            <person name="Cacciola S.O."/>
            <person name="Dionisio G."/>
        </authorList>
    </citation>
    <scope>NUCLEOTIDE SEQUENCE [LARGE SCALE GENOMIC DNA]</scope>
    <source>
        <strain evidence="4 5">VK10A</strain>
    </source>
</reference>
<feature type="domain" description="PCI" evidence="3">
    <location>
        <begin position="101"/>
        <end position="270"/>
    </location>
</feature>
<dbReference type="PANTHER" id="PTHR12387">
    <property type="entry name" value="26S PROTEASOME NON-ATPASE REGULATORY SUBUNIT 8"/>
    <property type="match status" value="1"/>
</dbReference>
<dbReference type="Pfam" id="PF10075">
    <property type="entry name" value="CSN8_PSD8_EIF3K"/>
    <property type="match status" value="1"/>
</dbReference>
<proteinExistence type="inferred from homology"/>
<comment type="similarity">
    <text evidence="1">Belongs to the proteasome subunit S14 family.</text>
</comment>
<dbReference type="InterPro" id="IPR000717">
    <property type="entry name" value="PCI_dom"/>
</dbReference>